<dbReference type="InterPro" id="IPR016181">
    <property type="entry name" value="Acyl_CoA_acyltransferase"/>
</dbReference>
<reference evidence="7" key="1">
    <citation type="submission" date="2016-10" db="EMBL/GenBank/DDBJ databases">
        <authorList>
            <person name="Varghese N."/>
            <person name="Submissions S."/>
        </authorList>
    </citation>
    <scope>NUCLEOTIDE SEQUENCE [LARGE SCALE GENOMIC DNA]</scope>
    <source>
        <strain evidence="7">CGMCC 1.3703</strain>
    </source>
</reference>
<dbReference type="STRING" id="240303.SAMN05421677_102153"/>
<dbReference type="GO" id="GO:0019290">
    <property type="term" value="P:siderophore biosynthetic process"/>
    <property type="evidence" value="ECO:0007669"/>
    <property type="project" value="InterPro"/>
</dbReference>
<evidence type="ECO:0000256" key="1">
    <source>
        <dbReference type="ARBA" id="ARBA00003818"/>
    </source>
</evidence>
<dbReference type="Proteomes" id="UP000198860">
    <property type="component" value="Unassembled WGS sequence"/>
</dbReference>
<dbReference type="PANTHER" id="PTHR31438">
    <property type="entry name" value="LYSINE N-ACYLTRANSFERASE C17G9.06C-RELATED"/>
    <property type="match status" value="1"/>
</dbReference>
<accession>A0A1H0FXL7</accession>
<feature type="domain" description="Acyltransferase MbtK/IucB-like conserved" evidence="5">
    <location>
        <begin position="24"/>
        <end position="70"/>
    </location>
</feature>
<comment type="function">
    <text evidence="1">Acyltransferase required for the direct transfer of medium- to long-chain fatty acyl moieties from a carrier protein (MbtL) on to the epsilon-amino group of lysine residue in the mycobactin core.</text>
</comment>
<dbReference type="SMART" id="SM01006">
    <property type="entry name" value="AlcB"/>
    <property type="match status" value="1"/>
</dbReference>
<keyword evidence="6" id="KW-0808">Transferase</keyword>
<dbReference type="PANTHER" id="PTHR31438:SF1">
    <property type="entry name" value="LYSINE N-ACYLTRANSFERASE C17G9.06C-RELATED"/>
    <property type="match status" value="1"/>
</dbReference>
<dbReference type="InterPro" id="IPR019432">
    <property type="entry name" value="Acyltransferase_MbtK/IucB-like"/>
</dbReference>
<gene>
    <name evidence="6" type="ORF">SAMN05421677_102153</name>
</gene>
<name>A0A1H0FXL7_HALAD</name>
<evidence type="ECO:0000256" key="2">
    <source>
        <dbReference type="ARBA" id="ARBA00004924"/>
    </source>
</evidence>
<evidence type="ECO:0000259" key="5">
    <source>
        <dbReference type="SMART" id="SM01006"/>
    </source>
</evidence>
<protein>
    <recommendedName>
        <fullName evidence="3">Lysine N-acyltransferase MbtK</fullName>
    </recommendedName>
    <alternativeName>
        <fullName evidence="4">Mycobactin synthase protein K</fullName>
    </alternativeName>
</protein>
<evidence type="ECO:0000313" key="7">
    <source>
        <dbReference type="Proteomes" id="UP000198860"/>
    </source>
</evidence>
<dbReference type="GO" id="GO:0016410">
    <property type="term" value="F:N-acyltransferase activity"/>
    <property type="evidence" value="ECO:0007669"/>
    <property type="project" value="TreeGrafter"/>
</dbReference>
<evidence type="ECO:0000256" key="4">
    <source>
        <dbReference type="ARBA" id="ARBA00031122"/>
    </source>
</evidence>
<organism evidence="6 7">
    <name type="scientific">Halobacillus aidingensis</name>
    <dbReference type="NCBI Taxonomy" id="240303"/>
    <lineage>
        <taxon>Bacteria</taxon>
        <taxon>Bacillati</taxon>
        <taxon>Bacillota</taxon>
        <taxon>Bacilli</taxon>
        <taxon>Bacillales</taxon>
        <taxon>Bacillaceae</taxon>
        <taxon>Halobacillus</taxon>
    </lineage>
</organism>
<evidence type="ECO:0000256" key="3">
    <source>
        <dbReference type="ARBA" id="ARBA00020586"/>
    </source>
</evidence>
<dbReference type="Pfam" id="PF13523">
    <property type="entry name" value="Acetyltransf_8"/>
    <property type="match status" value="1"/>
</dbReference>
<comment type="pathway">
    <text evidence="2">Siderophore biosynthesis.</text>
</comment>
<dbReference type="Gene3D" id="3.40.630.30">
    <property type="match status" value="1"/>
</dbReference>
<dbReference type="AlphaFoldDB" id="A0A1H0FXL7"/>
<dbReference type="RefSeq" id="WP_244157039.1">
    <property type="nucleotide sequence ID" value="NZ_FNIZ01000002.1"/>
</dbReference>
<dbReference type="EMBL" id="FNIZ01000002">
    <property type="protein sequence ID" value="SDN99385.1"/>
    <property type="molecule type" value="Genomic_DNA"/>
</dbReference>
<sequence length="211" mass="24248">MSDTTNRTELKMKGGAKEDAFSFRPLEEKDVGLLHDWMHQKHISPFWKLNLPMEELRSWVRKSIEAEHKDAYIGTYNGEPVCYLIAYAIGKDPIRDYYDYRNGDLGMHLLIGPRPLLNMDDGLSIVRAMIYFLFERYQAKRIIGEPDRRNRIVIPILKKVGGENLGRINLHGKQASLIVGAKEAFEKSLQANDVEIQTLTRMKASKSELVV</sequence>
<dbReference type="SUPFAM" id="SSF55729">
    <property type="entry name" value="Acyl-CoA N-acyltransferases (Nat)"/>
    <property type="match status" value="1"/>
</dbReference>
<evidence type="ECO:0000313" key="6">
    <source>
        <dbReference type="EMBL" id="SDN99385.1"/>
    </source>
</evidence>
<proteinExistence type="predicted"/>
<keyword evidence="7" id="KW-1185">Reference proteome</keyword>